<organism evidence="2 3">
    <name type="scientific">Echinimonas agarilytica</name>
    <dbReference type="NCBI Taxonomy" id="1215918"/>
    <lineage>
        <taxon>Bacteria</taxon>
        <taxon>Pseudomonadati</taxon>
        <taxon>Pseudomonadota</taxon>
        <taxon>Gammaproteobacteria</taxon>
        <taxon>Alteromonadales</taxon>
        <taxon>Echinimonadaceae</taxon>
        <taxon>Echinimonas</taxon>
    </lineage>
</organism>
<accession>A0AA41W762</accession>
<dbReference type="RefSeq" id="WP_251261304.1">
    <property type="nucleotide sequence ID" value="NZ_JAMQGP010000003.1"/>
</dbReference>
<dbReference type="InterPro" id="IPR012334">
    <property type="entry name" value="Pectin_lyas_fold"/>
</dbReference>
<dbReference type="EMBL" id="JAMQGP010000003">
    <property type="protein sequence ID" value="MCM2679892.1"/>
    <property type="molecule type" value="Genomic_DNA"/>
</dbReference>
<gene>
    <name evidence="2" type="ORF">NAF29_09465</name>
</gene>
<keyword evidence="1" id="KW-0732">Signal</keyword>
<dbReference type="InterPro" id="IPR011050">
    <property type="entry name" value="Pectin_lyase_fold/virulence"/>
</dbReference>
<reference evidence="2 3" key="1">
    <citation type="journal article" date="2013" name="Antonie Van Leeuwenhoek">
        <title>Echinimonas agarilytica gen. nov., sp. nov., a new gammaproteobacterium isolated from the sea urchin Strongylocentrotus intermedius.</title>
        <authorList>
            <person name="Nedashkovskaya O.I."/>
            <person name="Stenkova A.M."/>
            <person name="Zhukova N.V."/>
            <person name="Van Trappen S."/>
            <person name="Lee J.S."/>
            <person name="Kim S.B."/>
        </authorList>
    </citation>
    <scope>NUCLEOTIDE SEQUENCE [LARGE SCALE GENOMIC DNA]</scope>
    <source>
        <strain evidence="2 3">KMM 6351</strain>
    </source>
</reference>
<dbReference type="AlphaFoldDB" id="A0AA41W762"/>
<dbReference type="Gene3D" id="2.160.20.10">
    <property type="entry name" value="Single-stranded right-handed beta-helix, Pectin lyase-like"/>
    <property type="match status" value="1"/>
</dbReference>
<dbReference type="Proteomes" id="UP001165393">
    <property type="component" value="Unassembled WGS sequence"/>
</dbReference>
<keyword evidence="3" id="KW-1185">Reference proteome</keyword>
<protein>
    <recommendedName>
        <fullName evidence="4">Pectate lyase</fullName>
    </recommendedName>
</protein>
<proteinExistence type="predicted"/>
<evidence type="ECO:0000256" key="1">
    <source>
        <dbReference type="SAM" id="SignalP"/>
    </source>
</evidence>
<evidence type="ECO:0000313" key="3">
    <source>
        <dbReference type="Proteomes" id="UP001165393"/>
    </source>
</evidence>
<comment type="caution">
    <text evidence="2">The sequence shown here is derived from an EMBL/GenBank/DDBJ whole genome shotgun (WGS) entry which is preliminary data.</text>
</comment>
<evidence type="ECO:0000313" key="2">
    <source>
        <dbReference type="EMBL" id="MCM2679892.1"/>
    </source>
</evidence>
<dbReference type="SUPFAM" id="SSF51126">
    <property type="entry name" value="Pectin lyase-like"/>
    <property type="match status" value="1"/>
</dbReference>
<evidence type="ECO:0008006" key="4">
    <source>
        <dbReference type="Google" id="ProtNLM"/>
    </source>
</evidence>
<name>A0AA41W762_9GAMM</name>
<feature type="signal peptide" evidence="1">
    <location>
        <begin position="1"/>
        <end position="24"/>
    </location>
</feature>
<feature type="chain" id="PRO_5041401964" description="Pectate lyase" evidence="1">
    <location>
        <begin position="25"/>
        <end position="326"/>
    </location>
</feature>
<sequence length="326" mass="34998">MIKKKLILAGLAAASIVTTAPALAAGTLTISNQTGIITINDNNDWDEIVIPQNKTLKARIHILSGRTKDVVIRGLNRTTSVIAPNGLLGASKPDEKGTAGKKLSNIYSNCNCTVSISKLTSRNPQKFHILGDTDKSVMLVDNVNLHTRIASGGDVHDHHTTDGFGGGVGSVIKNTEIDTFDDSIKVYRTLMTADKVTIYHNQFGSPYQFGWGGFNDAKLILKGTNTVIDNYNTSGGDYRHGVFGWVKTNESGYVRKVDFRGQFKHQVASGKSRSPLYSIGQLNNTTSVVNGATVSLFGSNCLASTGSNTDIRNGSQVSIRNGAYCK</sequence>